<proteinExistence type="predicted"/>
<feature type="region of interest" description="Disordered" evidence="1">
    <location>
        <begin position="198"/>
        <end position="221"/>
    </location>
</feature>
<name>A0AAV0HX09_9ROSI</name>
<dbReference type="Pfam" id="PF14111">
    <property type="entry name" value="DUF4283"/>
    <property type="match status" value="1"/>
</dbReference>
<sequence>RLCQPWRKTLIVRLLGRSISYSYLVSQLRWKWRPIGSLEVMDLNNDTFLATFGDDQDYLRALTGGPWVILDHYLIVHEWSPAFRTSDKLHRSLVVWVQLPELSVHFYQTKILFALRNLIGRTIKLDYHTENRERGEFARLAIELDMTKPLPTKIWQENLWQLVLYKNLPTICYECGRIGKQEDSCPQRAQNTQLFTVGLPKTESATTPTTSSQEPPAGFGP</sequence>
<dbReference type="EMBL" id="CAMGYJ010000003">
    <property type="protein sequence ID" value="CAI0389681.1"/>
    <property type="molecule type" value="Genomic_DNA"/>
</dbReference>
<dbReference type="PANTHER" id="PTHR31286">
    <property type="entry name" value="GLYCINE-RICH CELL WALL STRUCTURAL PROTEIN 1.8-LIKE"/>
    <property type="match status" value="1"/>
</dbReference>
<evidence type="ECO:0000313" key="4">
    <source>
        <dbReference type="Proteomes" id="UP001154282"/>
    </source>
</evidence>
<comment type="caution">
    <text evidence="3">The sequence shown here is derived from an EMBL/GenBank/DDBJ whole genome shotgun (WGS) entry which is preliminary data.</text>
</comment>
<reference evidence="3" key="1">
    <citation type="submission" date="2022-08" db="EMBL/GenBank/DDBJ databases">
        <authorList>
            <person name="Gutierrez-Valencia J."/>
        </authorList>
    </citation>
    <scope>NUCLEOTIDE SEQUENCE</scope>
</reference>
<feature type="compositionally biased region" description="Polar residues" evidence="1">
    <location>
        <begin position="203"/>
        <end position="214"/>
    </location>
</feature>
<evidence type="ECO:0000313" key="3">
    <source>
        <dbReference type="EMBL" id="CAI0389681.1"/>
    </source>
</evidence>
<feature type="non-terminal residue" evidence="3">
    <location>
        <position position="1"/>
    </location>
</feature>
<keyword evidence="4" id="KW-1185">Reference proteome</keyword>
<dbReference type="InterPro" id="IPR040256">
    <property type="entry name" value="At4g02000-like"/>
</dbReference>
<evidence type="ECO:0000259" key="2">
    <source>
        <dbReference type="Pfam" id="PF14111"/>
    </source>
</evidence>
<evidence type="ECO:0000256" key="1">
    <source>
        <dbReference type="SAM" id="MobiDB-lite"/>
    </source>
</evidence>
<accession>A0AAV0HX09</accession>
<protein>
    <recommendedName>
        <fullName evidence="2">DUF4283 domain-containing protein</fullName>
    </recommendedName>
</protein>
<gene>
    <name evidence="3" type="ORF">LITE_LOCUS6377</name>
</gene>
<dbReference type="Proteomes" id="UP001154282">
    <property type="component" value="Unassembled WGS sequence"/>
</dbReference>
<dbReference type="InterPro" id="IPR025558">
    <property type="entry name" value="DUF4283"/>
</dbReference>
<feature type="domain" description="DUF4283" evidence="2">
    <location>
        <begin position="4"/>
        <end position="85"/>
    </location>
</feature>
<dbReference type="PANTHER" id="PTHR31286:SF99">
    <property type="entry name" value="DUF4283 DOMAIN-CONTAINING PROTEIN"/>
    <property type="match status" value="1"/>
</dbReference>
<dbReference type="AlphaFoldDB" id="A0AAV0HX09"/>
<organism evidence="3 4">
    <name type="scientific">Linum tenue</name>
    <dbReference type="NCBI Taxonomy" id="586396"/>
    <lineage>
        <taxon>Eukaryota</taxon>
        <taxon>Viridiplantae</taxon>
        <taxon>Streptophyta</taxon>
        <taxon>Embryophyta</taxon>
        <taxon>Tracheophyta</taxon>
        <taxon>Spermatophyta</taxon>
        <taxon>Magnoliopsida</taxon>
        <taxon>eudicotyledons</taxon>
        <taxon>Gunneridae</taxon>
        <taxon>Pentapetalae</taxon>
        <taxon>rosids</taxon>
        <taxon>fabids</taxon>
        <taxon>Malpighiales</taxon>
        <taxon>Linaceae</taxon>
        <taxon>Linum</taxon>
    </lineage>
</organism>